<protein>
    <submittedName>
        <fullName evidence="3">Uncharacterized protein</fullName>
    </submittedName>
</protein>
<feature type="region of interest" description="Disordered" evidence="2">
    <location>
        <begin position="266"/>
        <end position="287"/>
    </location>
</feature>
<dbReference type="EMBL" id="JOJR01001060">
    <property type="protein sequence ID" value="RCN32611.1"/>
    <property type="molecule type" value="Genomic_DNA"/>
</dbReference>
<reference evidence="3 4" key="1">
    <citation type="submission" date="2014-10" db="EMBL/GenBank/DDBJ databases">
        <title>Draft genome of the hookworm Ancylostoma caninum.</title>
        <authorList>
            <person name="Mitreva M."/>
        </authorList>
    </citation>
    <scope>NUCLEOTIDE SEQUENCE [LARGE SCALE GENOMIC DNA]</scope>
    <source>
        <strain evidence="3 4">Baltimore</strain>
    </source>
</reference>
<evidence type="ECO:0000256" key="1">
    <source>
        <dbReference type="SAM" id="Coils"/>
    </source>
</evidence>
<proteinExistence type="predicted"/>
<evidence type="ECO:0000256" key="2">
    <source>
        <dbReference type="SAM" id="MobiDB-lite"/>
    </source>
</evidence>
<comment type="caution">
    <text evidence="3">The sequence shown here is derived from an EMBL/GenBank/DDBJ whole genome shotgun (WGS) entry which is preliminary data.</text>
</comment>
<feature type="compositionally biased region" description="Low complexity" evidence="2">
    <location>
        <begin position="271"/>
        <end position="281"/>
    </location>
</feature>
<sequence length="287" mass="32272">MQLNKDFSQNGSLKRISRLAGDSGDETINRLKKTMYAKDERITQLERTIVELQRRLHEETERKNCALGALNDNFESKIKQFEDEKAAKDRRIALLSEDRGKLGEILDVSAKERDDDAALGMHKMEEIRQKIQERKRKGRMCAAGGLIGMGVDHSRSSSGSLLPPGSHIRRLHEETERKNCALGALNDNFESKIKQFEDEKAAKDRRIALLSEDRGKLGEILDVSAKERDDDAALGMHKMEEIRQKIQERKRKGRMCAAGGLIGMGVDHSRSSSGSLLPPGSHIRLES</sequence>
<name>A0A368FK53_ANCCA</name>
<dbReference type="Proteomes" id="UP000252519">
    <property type="component" value="Unassembled WGS sequence"/>
</dbReference>
<evidence type="ECO:0000313" key="4">
    <source>
        <dbReference type="Proteomes" id="UP000252519"/>
    </source>
</evidence>
<evidence type="ECO:0000313" key="3">
    <source>
        <dbReference type="EMBL" id="RCN32611.1"/>
    </source>
</evidence>
<gene>
    <name evidence="3" type="ORF">ANCCAN_21576</name>
</gene>
<dbReference type="AlphaFoldDB" id="A0A368FK53"/>
<feature type="coiled-coil region" evidence="1">
    <location>
        <begin position="35"/>
        <end position="98"/>
    </location>
</feature>
<dbReference type="STRING" id="29170.A0A368FK53"/>
<keyword evidence="4" id="KW-1185">Reference proteome</keyword>
<organism evidence="3 4">
    <name type="scientific">Ancylostoma caninum</name>
    <name type="common">Dog hookworm</name>
    <dbReference type="NCBI Taxonomy" id="29170"/>
    <lineage>
        <taxon>Eukaryota</taxon>
        <taxon>Metazoa</taxon>
        <taxon>Ecdysozoa</taxon>
        <taxon>Nematoda</taxon>
        <taxon>Chromadorea</taxon>
        <taxon>Rhabditida</taxon>
        <taxon>Rhabditina</taxon>
        <taxon>Rhabditomorpha</taxon>
        <taxon>Strongyloidea</taxon>
        <taxon>Ancylostomatidae</taxon>
        <taxon>Ancylostomatinae</taxon>
        <taxon>Ancylostoma</taxon>
    </lineage>
</organism>
<keyword evidence="1" id="KW-0175">Coiled coil</keyword>
<feature type="coiled-coil region" evidence="1">
    <location>
        <begin position="186"/>
        <end position="213"/>
    </location>
</feature>
<dbReference type="OrthoDB" id="5844633at2759"/>
<accession>A0A368FK53</accession>